<dbReference type="PANTHER" id="PTHR37305">
    <property type="entry name" value="INTEGRAL MEMBRANE PROTEIN-RELATED"/>
    <property type="match status" value="1"/>
</dbReference>
<evidence type="ECO:0008006" key="4">
    <source>
        <dbReference type="Google" id="ProtNLM"/>
    </source>
</evidence>
<dbReference type="EMBL" id="JAPMLT010000002">
    <property type="protein sequence ID" value="MCX7569345.1"/>
    <property type="molecule type" value="Genomic_DNA"/>
</dbReference>
<comment type="caution">
    <text evidence="2">The sequence shown here is derived from an EMBL/GenBank/DDBJ whole genome shotgun (WGS) entry which is preliminary data.</text>
</comment>
<keyword evidence="3" id="KW-1185">Reference proteome</keyword>
<feature type="transmembrane region" description="Helical" evidence="1">
    <location>
        <begin position="159"/>
        <end position="181"/>
    </location>
</feature>
<sequence length="268" mass="29818">MKGLWMSEWLRLWSRKRTWGMFLMMPVLVYAAARYCLEQNGALSPGMPEYATVWNFPVLALAEHLMTVFNLLVVVLLAAAVTEEARSGQLRFLLLRAVTFAELFWAKWTVVLAAVGVFLGAFYLECWGIGWWLFERTETVGLFYREGAFAGGEAVRYGLAYYGLAGLTVVAMASVMLLLAVMAQTATAAVGMGIGWLLLSFGWPVAARMFGAQVQSLSITHIQHQGIAAMLADGRPMMRWNLGVMVCYVAVCLTVGYLWFVKRRGLDV</sequence>
<name>A0ABT3WXE0_9BACL</name>
<feature type="transmembrane region" description="Helical" evidence="1">
    <location>
        <begin position="188"/>
        <end position="206"/>
    </location>
</feature>
<keyword evidence="1" id="KW-0812">Transmembrane</keyword>
<feature type="transmembrane region" description="Helical" evidence="1">
    <location>
        <begin position="103"/>
        <end position="124"/>
    </location>
</feature>
<proteinExistence type="predicted"/>
<dbReference type="PANTHER" id="PTHR37305:SF1">
    <property type="entry name" value="MEMBRANE PROTEIN"/>
    <property type="match status" value="1"/>
</dbReference>
<reference evidence="2 3" key="1">
    <citation type="submission" date="2022-11" db="EMBL/GenBank/DDBJ databases">
        <title>Study of microbial diversity in lake waters.</title>
        <authorList>
            <person name="Zhang J."/>
        </authorList>
    </citation>
    <scope>NUCLEOTIDE SEQUENCE [LARGE SCALE GENOMIC DNA]</scope>
    <source>
        <strain evidence="2 3">DT12</strain>
    </source>
</reference>
<gene>
    <name evidence="2" type="ORF">OS242_05180</name>
</gene>
<evidence type="ECO:0000313" key="3">
    <source>
        <dbReference type="Proteomes" id="UP001208017"/>
    </source>
</evidence>
<organism evidence="2 3">
    <name type="scientific">Tumebacillus lacus</name>
    <dbReference type="NCBI Taxonomy" id="2995335"/>
    <lineage>
        <taxon>Bacteria</taxon>
        <taxon>Bacillati</taxon>
        <taxon>Bacillota</taxon>
        <taxon>Bacilli</taxon>
        <taxon>Bacillales</taxon>
        <taxon>Alicyclobacillaceae</taxon>
        <taxon>Tumebacillus</taxon>
    </lineage>
</organism>
<evidence type="ECO:0000256" key="1">
    <source>
        <dbReference type="SAM" id="Phobius"/>
    </source>
</evidence>
<keyword evidence="1" id="KW-1133">Transmembrane helix</keyword>
<evidence type="ECO:0000313" key="2">
    <source>
        <dbReference type="EMBL" id="MCX7569345.1"/>
    </source>
</evidence>
<feature type="transmembrane region" description="Helical" evidence="1">
    <location>
        <begin position="57"/>
        <end position="82"/>
    </location>
</feature>
<accession>A0ABT3WXE0</accession>
<protein>
    <recommendedName>
        <fullName evidence="4">ABC transporter permease</fullName>
    </recommendedName>
</protein>
<keyword evidence="1" id="KW-0472">Membrane</keyword>
<dbReference type="RefSeq" id="WP_267150590.1">
    <property type="nucleotide sequence ID" value="NZ_JAPMLT010000002.1"/>
</dbReference>
<dbReference type="Proteomes" id="UP001208017">
    <property type="component" value="Unassembled WGS sequence"/>
</dbReference>
<feature type="transmembrane region" description="Helical" evidence="1">
    <location>
        <begin position="240"/>
        <end position="260"/>
    </location>
</feature>